<evidence type="ECO:0000256" key="1">
    <source>
        <dbReference type="SAM" id="MobiDB-lite"/>
    </source>
</evidence>
<dbReference type="OrthoDB" id="3829155at2"/>
<dbReference type="STRING" id="574651.SAMN04487968_10468"/>
<gene>
    <name evidence="3" type="ORF">SAMN04487968_10468</name>
</gene>
<keyword evidence="4" id="KW-1185">Reference proteome</keyword>
<evidence type="ECO:0000313" key="3">
    <source>
        <dbReference type="EMBL" id="SFC14930.1"/>
    </source>
</evidence>
<evidence type="ECO:0000259" key="2">
    <source>
        <dbReference type="Pfam" id="PF13399"/>
    </source>
</evidence>
<protein>
    <submittedName>
        <fullName evidence="3">LytR cell envelope-related transcriptional attenuator</fullName>
    </submittedName>
</protein>
<dbReference type="Proteomes" id="UP000198832">
    <property type="component" value="Unassembled WGS sequence"/>
</dbReference>
<evidence type="ECO:0000313" key="4">
    <source>
        <dbReference type="Proteomes" id="UP000198832"/>
    </source>
</evidence>
<dbReference type="RefSeq" id="WP_091121727.1">
    <property type="nucleotide sequence ID" value="NZ_FOLB01000004.1"/>
</dbReference>
<dbReference type="Pfam" id="PF13399">
    <property type="entry name" value="LytR_C"/>
    <property type="match status" value="1"/>
</dbReference>
<sequence>MTQAVKTTVTLAVLAALLGFGASWGWSALTAPLPELADAPTCVETPIEAGDTITPERVTVSVLNAGKRVGLATRTMTALTGQGFNKGDRGNAPSGTDVGNAQIWTDDPGSPAVALVASRIPKVRVVQRDVDQVGVVLVVGDKFDTVSGGVASVEAAKGTTICSPPT</sequence>
<feature type="region of interest" description="Disordered" evidence="1">
    <location>
        <begin position="82"/>
        <end position="102"/>
    </location>
</feature>
<dbReference type="AlphaFoldDB" id="A0A1I1H173"/>
<dbReference type="EMBL" id="FOLB01000004">
    <property type="protein sequence ID" value="SFC14930.1"/>
    <property type="molecule type" value="Genomic_DNA"/>
</dbReference>
<dbReference type="InterPro" id="IPR027381">
    <property type="entry name" value="LytR/CpsA/Psr_C"/>
</dbReference>
<dbReference type="Gene3D" id="3.30.70.2390">
    <property type="match status" value="1"/>
</dbReference>
<feature type="domain" description="LytR/CpsA/Psr regulator C-terminal" evidence="2">
    <location>
        <begin position="57"/>
        <end position="143"/>
    </location>
</feature>
<reference evidence="3 4" key="1">
    <citation type="submission" date="2016-10" db="EMBL/GenBank/DDBJ databases">
        <authorList>
            <person name="de Groot N.N."/>
        </authorList>
    </citation>
    <scope>NUCLEOTIDE SEQUENCE [LARGE SCALE GENOMIC DNA]</scope>
    <source>
        <strain evidence="3 4">CGMCC 1.7056</strain>
    </source>
</reference>
<proteinExistence type="predicted"/>
<name>A0A1I1H173_9ACTN</name>
<accession>A0A1I1H173</accession>
<organism evidence="3 4">
    <name type="scientific">Nocardioides terrae</name>
    <dbReference type="NCBI Taxonomy" id="574651"/>
    <lineage>
        <taxon>Bacteria</taxon>
        <taxon>Bacillati</taxon>
        <taxon>Actinomycetota</taxon>
        <taxon>Actinomycetes</taxon>
        <taxon>Propionibacteriales</taxon>
        <taxon>Nocardioidaceae</taxon>
        <taxon>Nocardioides</taxon>
    </lineage>
</organism>
<feature type="compositionally biased region" description="Polar residues" evidence="1">
    <location>
        <begin position="93"/>
        <end position="102"/>
    </location>
</feature>